<keyword evidence="5" id="KW-0255">Endonuclease</keyword>
<dbReference type="InterPro" id="IPR047971">
    <property type="entry name" value="ExeM-like"/>
</dbReference>
<dbReference type="InterPro" id="IPR003610">
    <property type="entry name" value="CBM5/12"/>
</dbReference>
<evidence type="ECO:0000256" key="1">
    <source>
        <dbReference type="ARBA" id="ARBA00022801"/>
    </source>
</evidence>
<reference evidence="5 6" key="1">
    <citation type="journal article" date="2019" name="Int. J. Syst. Evol. Microbiol.">
        <title>The Global Catalogue of Microorganisms (GCM) 10K type strain sequencing project: providing services to taxonomists for standard genome sequencing and annotation.</title>
        <authorList>
            <consortium name="The Broad Institute Genomics Platform"/>
            <consortium name="The Broad Institute Genome Sequencing Center for Infectious Disease"/>
            <person name="Wu L."/>
            <person name="Ma J."/>
        </authorList>
    </citation>
    <scope>NUCLEOTIDE SEQUENCE [LARGE SCALE GENOMIC DNA]</scope>
    <source>
        <strain evidence="5 6">JCM 15589</strain>
    </source>
</reference>
<dbReference type="Gene3D" id="3.60.10.10">
    <property type="entry name" value="Endonuclease/exonuclease/phosphatase"/>
    <property type="match status" value="1"/>
</dbReference>
<name>A0ABN2J5U9_9MICO</name>
<dbReference type="RefSeq" id="WP_344246839.1">
    <property type="nucleotide sequence ID" value="NZ_BAAAPM010000003.1"/>
</dbReference>
<dbReference type="InterPro" id="IPR036691">
    <property type="entry name" value="Endo/exonu/phosph_ase_sf"/>
</dbReference>
<feature type="chain" id="PRO_5045587064" evidence="3">
    <location>
        <begin position="36"/>
        <end position="934"/>
    </location>
</feature>
<evidence type="ECO:0000256" key="2">
    <source>
        <dbReference type="SAM" id="MobiDB-lite"/>
    </source>
</evidence>
<dbReference type="CDD" id="cd04486">
    <property type="entry name" value="YhcR_OBF_like"/>
    <property type="match status" value="1"/>
</dbReference>
<dbReference type="SUPFAM" id="SSF74853">
    <property type="entry name" value="Lamin A/C globular tail domain"/>
    <property type="match status" value="1"/>
</dbReference>
<gene>
    <name evidence="5" type="ORF">GCM10009809_13150</name>
</gene>
<dbReference type="SMART" id="SM00495">
    <property type="entry name" value="ChtBD3"/>
    <property type="match status" value="2"/>
</dbReference>
<evidence type="ECO:0000313" key="5">
    <source>
        <dbReference type="EMBL" id="GAA1718635.1"/>
    </source>
</evidence>
<dbReference type="InterPro" id="IPR001322">
    <property type="entry name" value="Lamin_tail_dom"/>
</dbReference>
<dbReference type="NCBIfam" id="NF033681">
    <property type="entry name" value="ExeM_NucH_DNase"/>
    <property type="match status" value="1"/>
</dbReference>
<keyword evidence="6" id="KW-1185">Reference proteome</keyword>
<dbReference type="GO" id="GO:0004519">
    <property type="term" value="F:endonuclease activity"/>
    <property type="evidence" value="ECO:0007669"/>
    <property type="project" value="UniProtKB-KW"/>
</dbReference>
<evidence type="ECO:0000259" key="4">
    <source>
        <dbReference type="PROSITE" id="PS51841"/>
    </source>
</evidence>
<feature type="region of interest" description="Disordered" evidence="2">
    <location>
        <begin position="202"/>
        <end position="224"/>
    </location>
</feature>
<dbReference type="SUPFAM" id="SSF56219">
    <property type="entry name" value="DNase I-like"/>
    <property type="match status" value="1"/>
</dbReference>
<feature type="domain" description="LTD" evidence="4">
    <location>
        <begin position="31"/>
        <end position="170"/>
    </location>
</feature>
<dbReference type="CDD" id="cd12215">
    <property type="entry name" value="ChiC_BD"/>
    <property type="match status" value="2"/>
</dbReference>
<dbReference type="InterPro" id="IPR036415">
    <property type="entry name" value="Lamin_tail_dom_sf"/>
</dbReference>
<dbReference type="Gene3D" id="2.10.10.20">
    <property type="entry name" value="Carbohydrate-binding module superfamily 5/12"/>
    <property type="match status" value="2"/>
</dbReference>
<dbReference type="PANTHER" id="PTHR42834">
    <property type="entry name" value="ENDONUCLEASE/EXONUCLEASE/PHOSPHATASE FAMILY PROTEIN (AFU_ORTHOLOGUE AFUA_3G09210)"/>
    <property type="match status" value="1"/>
</dbReference>
<dbReference type="Pfam" id="PF00932">
    <property type="entry name" value="LTD"/>
    <property type="match status" value="1"/>
</dbReference>
<protein>
    <submittedName>
        <fullName evidence="5">ExeM/NucH family extracellular endonuclease</fullName>
    </submittedName>
</protein>
<keyword evidence="5" id="KW-0540">Nuclease</keyword>
<dbReference type="PROSITE" id="PS51841">
    <property type="entry name" value="LTD"/>
    <property type="match status" value="1"/>
</dbReference>
<dbReference type="Pfam" id="PF03372">
    <property type="entry name" value="Exo_endo_phos"/>
    <property type="match status" value="1"/>
</dbReference>
<dbReference type="CDD" id="cd10283">
    <property type="entry name" value="MnuA_DNase1-like"/>
    <property type="match status" value="1"/>
</dbReference>
<organism evidence="5 6">
    <name type="scientific">Isoptericola hypogeus</name>
    <dbReference type="NCBI Taxonomy" id="300179"/>
    <lineage>
        <taxon>Bacteria</taxon>
        <taxon>Bacillati</taxon>
        <taxon>Actinomycetota</taxon>
        <taxon>Actinomycetes</taxon>
        <taxon>Micrococcales</taxon>
        <taxon>Promicromonosporaceae</taxon>
        <taxon>Isoptericola</taxon>
    </lineage>
</organism>
<comment type="caution">
    <text evidence="5">The sequence shown here is derived from an EMBL/GenBank/DDBJ whole genome shotgun (WGS) entry which is preliminary data.</text>
</comment>
<proteinExistence type="predicted"/>
<dbReference type="InterPro" id="IPR005135">
    <property type="entry name" value="Endo/exonuclease/phosphatase"/>
</dbReference>
<evidence type="ECO:0000256" key="3">
    <source>
        <dbReference type="SAM" id="SignalP"/>
    </source>
</evidence>
<keyword evidence="1" id="KW-0378">Hydrolase</keyword>
<feature type="region of interest" description="Disordered" evidence="2">
    <location>
        <begin position="678"/>
        <end position="698"/>
    </location>
</feature>
<dbReference type="EMBL" id="BAAAPM010000003">
    <property type="protein sequence ID" value="GAA1718635.1"/>
    <property type="molecule type" value="Genomic_DNA"/>
</dbReference>
<dbReference type="InterPro" id="IPR006311">
    <property type="entry name" value="TAT_signal"/>
</dbReference>
<accession>A0ABN2J5U9</accession>
<dbReference type="PANTHER" id="PTHR42834:SF1">
    <property type="entry name" value="ENDONUCLEASE_EXONUCLEASE_PHOSPHATASE FAMILY PROTEIN (AFU_ORTHOLOGUE AFUA_3G09210)"/>
    <property type="match status" value="1"/>
</dbReference>
<keyword evidence="3" id="KW-0732">Signal</keyword>
<dbReference type="Proteomes" id="UP001501138">
    <property type="component" value="Unassembled WGS sequence"/>
</dbReference>
<sequence>MSSSRPAPRRGPLAAAVAVALVVPLTSALAGPAAAAVSPDAAVIIDEVYGGGGNSGGAFNQDFIELHNRTNQSIVLDGWSVQYGSATGTWLARTILSGVIPAGGSFLVAQATGANTSLPALPTPDVTGTVAISGTGAKVALVSSTSLLSCSTPASCSFASDVVDLVGWGSTTTVYAGGGPAPATTNATSVARVAHAHTADNAADFVTGPPTPAASGTDPGPDPAVPASVAEIQGTGAASPLAGRAVTTRGVVTAAYPTGGLDGFHLQTAGTGGGPAADATPGASDGVFVRLGAASGAPRVGSHVEVTGRVTESQGLTEVFTARWTTLDEPAAQVKPTGTAWPATDAEREALEGMLLAPQGGFTVTDNYDTHQFGTVGLAAGDVPLTQPTSVGRPGSVQAEAQAADNAARAVRLDDGASTNYLAAANQDSPVPWLTGGAPLRVGAAVTFTTPVVVDFRFGSWGLQPLAPLTPDVADEVQPATFENTREAAPDDVGGTLRVGTFNVLNYFTTTGDQLDGCAYYTDRDGAPVTVRGGCDARGAADAENLERQQAKIVAAISALGADVVALEEIENSAAFDKARDQALADLTAALDAHDGAGTWAYVASPGAVPAEEDVIRNAFVYRTARAETVGGSVILDDEVAFGNAREPLAQTFQPAGGIDADTGDDVVVITNHFKSKGTAGPWPGDADTGDGQGASNESRVRQATALAAFAGEVSADAGTDSVLIVGDFNAYEQEDPIKVLTDAGYTDLGPTTGEHTYLFEGMVGSLDHVLASPAAAGLVSGVDIWNINAVEPVANEYSRHNYNATNLYDTTPFRSSDHDPLLVGLDLVPAAPAWTARATYTRGDRVVSDGALFEALWWSRGHEPGARWYGPWAEVGAPVATADGVRAAWTDSWVYRRGDVVVHDAHLWEARWYSRHVEPGATRWGPWKDLGAA</sequence>
<dbReference type="SUPFAM" id="SSF51055">
    <property type="entry name" value="Carbohydrate binding domain"/>
    <property type="match status" value="2"/>
</dbReference>
<evidence type="ECO:0000313" key="6">
    <source>
        <dbReference type="Proteomes" id="UP001501138"/>
    </source>
</evidence>
<dbReference type="PROSITE" id="PS51318">
    <property type="entry name" value="TAT"/>
    <property type="match status" value="1"/>
</dbReference>
<feature type="signal peptide" evidence="3">
    <location>
        <begin position="1"/>
        <end position="35"/>
    </location>
</feature>
<dbReference type="InterPro" id="IPR036573">
    <property type="entry name" value="CBM_sf_5/12"/>
</dbReference>